<organism evidence="1 2">
    <name type="scientific">Candidatus Scatocola faecipullorum</name>
    <dbReference type="NCBI Taxonomy" id="2840917"/>
    <lineage>
        <taxon>Bacteria</taxon>
        <taxon>Pseudomonadati</taxon>
        <taxon>Pseudomonadota</taxon>
        <taxon>Alphaproteobacteria</taxon>
        <taxon>Rhodospirillales</taxon>
        <taxon>Rhodospirillaceae</taxon>
        <taxon>Rhodospirillaceae incertae sedis</taxon>
        <taxon>Candidatus Scatocola</taxon>
    </lineage>
</organism>
<dbReference type="EMBL" id="DVNC01000041">
    <property type="protein sequence ID" value="HIU53694.1"/>
    <property type="molecule type" value="Genomic_DNA"/>
</dbReference>
<dbReference type="AlphaFoldDB" id="A0A9D1M4X4"/>
<comment type="caution">
    <text evidence="1">The sequence shown here is derived from an EMBL/GenBank/DDBJ whole genome shotgun (WGS) entry which is preliminary data.</text>
</comment>
<sequence>MNTTNPGIFIPLIHSLSELVYIDSPAEYQKLFATAQEKISAALQEISVEHFVFPACRICLDNKTGQPDFYQGLSVFLCRPHQIEYVKAMPAIKKALAYPDIFAEDAYTVPLQNVPAPGFGQISKSVFCPVKETVSLSMFKTHLTLLANLLKQLYGCSGLKASLSLVLKDDGLEIHGISPATLNANHLAWQQHLGKALRRNNYDPRFYSTWSTNGELDAYYRRKNKERQEKMERDYIEKITARNAE</sequence>
<name>A0A9D1M4X4_9PROT</name>
<evidence type="ECO:0000313" key="2">
    <source>
        <dbReference type="Proteomes" id="UP000824107"/>
    </source>
</evidence>
<reference evidence="1" key="1">
    <citation type="submission" date="2020-10" db="EMBL/GenBank/DDBJ databases">
        <authorList>
            <person name="Gilroy R."/>
        </authorList>
    </citation>
    <scope>NUCLEOTIDE SEQUENCE</scope>
    <source>
        <strain evidence="1">ChiW3-316</strain>
    </source>
</reference>
<dbReference type="Proteomes" id="UP000824107">
    <property type="component" value="Unassembled WGS sequence"/>
</dbReference>
<accession>A0A9D1M4X4</accession>
<proteinExistence type="predicted"/>
<evidence type="ECO:0000313" key="1">
    <source>
        <dbReference type="EMBL" id="HIU53694.1"/>
    </source>
</evidence>
<gene>
    <name evidence="1" type="ORF">IAD20_06405</name>
</gene>
<reference evidence="1" key="2">
    <citation type="journal article" date="2021" name="PeerJ">
        <title>Extensive microbial diversity within the chicken gut microbiome revealed by metagenomics and culture.</title>
        <authorList>
            <person name="Gilroy R."/>
            <person name="Ravi A."/>
            <person name="Getino M."/>
            <person name="Pursley I."/>
            <person name="Horton D.L."/>
            <person name="Alikhan N.F."/>
            <person name="Baker D."/>
            <person name="Gharbi K."/>
            <person name="Hall N."/>
            <person name="Watson M."/>
            <person name="Adriaenssens E.M."/>
            <person name="Foster-Nyarko E."/>
            <person name="Jarju S."/>
            <person name="Secka A."/>
            <person name="Antonio M."/>
            <person name="Oren A."/>
            <person name="Chaudhuri R.R."/>
            <person name="La Ragione R."/>
            <person name="Hildebrand F."/>
            <person name="Pallen M.J."/>
        </authorList>
    </citation>
    <scope>NUCLEOTIDE SEQUENCE</scope>
    <source>
        <strain evidence="1">ChiW3-316</strain>
    </source>
</reference>
<protein>
    <submittedName>
        <fullName evidence="1">Uncharacterized protein</fullName>
    </submittedName>
</protein>